<dbReference type="InterPro" id="IPR011050">
    <property type="entry name" value="Pectin_lyase_fold/virulence"/>
</dbReference>
<dbReference type="InterPro" id="IPR012334">
    <property type="entry name" value="Pectin_lyas_fold"/>
</dbReference>
<keyword evidence="5 9" id="KW-0378">Hydrolase</keyword>
<evidence type="ECO:0000256" key="10">
    <source>
        <dbReference type="SAM" id="SignalP"/>
    </source>
</evidence>
<keyword evidence="4" id="KW-0964">Secreted</keyword>
<dbReference type="Proteomes" id="UP001177140">
    <property type="component" value="Unassembled WGS sequence"/>
</dbReference>
<evidence type="ECO:0000256" key="7">
    <source>
        <dbReference type="ARBA" id="ARBA00023316"/>
    </source>
</evidence>
<dbReference type="SUPFAM" id="SSF51126">
    <property type="entry name" value="Pectin lyase-like"/>
    <property type="match status" value="1"/>
</dbReference>
<keyword evidence="6 9" id="KW-0326">Glycosidase</keyword>
<evidence type="ECO:0000256" key="3">
    <source>
        <dbReference type="ARBA" id="ARBA00022512"/>
    </source>
</evidence>
<dbReference type="GO" id="GO:0005975">
    <property type="term" value="P:carbohydrate metabolic process"/>
    <property type="evidence" value="ECO:0007669"/>
    <property type="project" value="InterPro"/>
</dbReference>
<keyword evidence="3" id="KW-0134">Cell wall</keyword>
<name>A0AA41VK48_PAPNU</name>
<evidence type="ECO:0000313" key="11">
    <source>
        <dbReference type="EMBL" id="MCL7042761.1"/>
    </source>
</evidence>
<evidence type="ECO:0000256" key="1">
    <source>
        <dbReference type="ARBA" id="ARBA00004191"/>
    </source>
</evidence>
<dbReference type="AlphaFoldDB" id="A0AA41VK48"/>
<comment type="subcellular location">
    <subcellularLocation>
        <location evidence="1">Secreted</location>
        <location evidence="1">Cell wall</location>
    </subcellularLocation>
</comment>
<evidence type="ECO:0000313" key="12">
    <source>
        <dbReference type="Proteomes" id="UP001177140"/>
    </source>
</evidence>
<keyword evidence="12" id="KW-1185">Reference proteome</keyword>
<sequence length="401" mass="43210">MDYCRIIWVICLLSIVQGKEIDTGRFNLKKLFRNDNKVFDVTDYKAVGDGITNDAQAFLDAWGEMCNTIENGVTLLVPDRTFLLSNVNFSGPCKLENPIVQVNGKIVAPKKGQWGGARTDRWIQFYNVNGLTINGSGQIDGQGSTWWDVPISDSKSQWSSALTLENCNGCQLSELTHVNSQRNHISISGCDNVVISNIHIIAPEDSPNTDGIDISLSQNIRIENSFIGTGDDCVAINGGCNRPIIGVTCGPGHGISIGSLGAQGRDETVEEVHVQNVNFTRTMNGARIKTWEGGKGLATKISFDQINLVEVYNPIVIDQHYFSGGAGEPSAVAIKDVTFSGIRGTSTNIIVINLNCSALIPCTNIAMDNINIQSTKAGASAYCVNAQGTESETSPNFPCLS</sequence>
<dbReference type="InterPro" id="IPR000743">
    <property type="entry name" value="Glyco_hydro_28"/>
</dbReference>
<feature type="active site" evidence="8">
    <location>
        <position position="253"/>
    </location>
</feature>
<evidence type="ECO:0008006" key="13">
    <source>
        <dbReference type="Google" id="ProtNLM"/>
    </source>
</evidence>
<accession>A0AA41VK48</accession>
<feature type="chain" id="PRO_5041232307" description="Polygalacturonase" evidence="10">
    <location>
        <begin position="19"/>
        <end position="401"/>
    </location>
</feature>
<evidence type="ECO:0000256" key="9">
    <source>
        <dbReference type="RuleBase" id="RU361169"/>
    </source>
</evidence>
<reference evidence="11" key="1">
    <citation type="submission" date="2022-03" db="EMBL/GenBank/DDBJ databases">
        <title>A functionally conserved STORR gene fusion in Papaver species that diverged 16.8 million years ago.</title>
        <authorList>
            <person name="Catania T."/>
        </authorList>
    </citation>
    <scope>NUCLEOTIDE SEQUENCE</scope>
    <source>
        <strain evidence="11">S-191538</strain>
    </source>
</reference>
<organism evidence="11 12">
    <name type="scientific">Papaver nudicaule</name>
    <name type="common">Iceland poppy</name>
    <dbReference type="NCBI Taxonomy" id="74823"/>
    <lineage>
        <taxon>Eukaryota</taxon>
        <taxon>Viridiplantae</taxon>
        <taxon>Streptophyta</taxon>
        <taxon>Embryophyta</taxon>
        <taxon>Tracheophyta</taxon>
        <taxon>Spermatophyta</taxon>
        <taxon>Magnoliopsida</taxon>
        <taxon>Ranunculales</taxon>
        <taxon>Papaveraceae</taxon>
        <taxon>Papaveroideae</taxon>
        <taxon>Papaver</taxon>
    </lineage>
</organism>
<dbReference type="PROSITE" id="PS00502">
    <property type="entry name" value="POLYGALACTURONASE"/>
    <property type="match status" value="1"/>
</dbReference>
<evidence type="ECO:0000256" key="6">
    <source>
        <dbReference type="ARBA" id="ARBA00023295"/>
    </source>
</evidence>
<dbReference type="SMART" id="SM00710">
    <property type="entry name" value="PbH1"/>
    <property type="match status" value="4"/>
</dbReference>
<dbReference type="GO" id="GO:0004650">
    <property type="term" value="F:polygalacturonase activity"/>
    <property type="evidence" value="ECO:0007669"/>
    <property type="project" value="InterPro"/>
</dbReference>
<evidence type="ECO:0000256" key="5">
    <source>
        <dbReference type="ARBA" id="ARBA00022801"/>
    </source>
</evidence>
<dbReference type="EMBL" id="JAJJMA010239019">
    <property type="protein sequence ID" value="MCL7042761.1"/>
    <property type="molecule type" value="Genomic_DNA"/>
</dbReference>
<evidence type="ECO:0000256" key="4">
    <source>
        <dbReference type="ARBA" id="ARBA00022525"/>
    </source>
</evidence>
<comment type="caution">
    <text evidence="11">The sequence shown here is derived from an EMBL/GenBank/DDBJ whole genome shotgun (WGS) entry which is preliminary data.</text>
</comment>
<dbReference type="GO" id="GO:0071555">
    <property type="term" value="P:cell wall organization"/>
    <property type="evidence" value="ECO:0007669"/>
    <property type="project" value="UniProtKB-KW"/>
</dbReference>
<gene>
    <name evidence="11" type="ORF">MKW94_010818</name>
</gene>
<keyword evidence="10" id="KW-0732">Signal</keyword>
<protein>
    <recommendedName>
        <fullName evidence="13">Polygalacturonase</fullName>
    </recommendedName>
</protein>
<feature type="signal peptide" evidence="10">
    <location>
        <begin position="1"/>
        <end position="18"/>
    </location>
</feature>
<evidence type="ECO:0000256" key="8">
    <source>
        <dbReference type="PROSITE-ProRule" id="PRU10052"/>
    </source>
</evidence>
<dbReference type="Pfam" id="PF00295">
    <property type="entry name" value="Glyco_hydro_28"/>
    <property type="match status" value="1"/>
</dbReference>
<dbReference type="Gene3D" id="2.160.20.10">
    <property type="entry name" value="Single-stranded right-handed beta-helix, Pectin lyase-like"/>
    <property type="match status" value="1"/>
</dbReference>
<comment type="similarity">
    <text evidence="2 9">Belongs to the glycosyl hydrolase 28 family.</text>
</comment>
<keyword evidence="7" id="KW-0961">Cell wall biogenesis/degradation</keyword>
<dbReference type="InterPro" id="IPR006626">
    <property type="entry name" value="PbH1"/>
</dbReference>
<dbReference type="PANTHER" id="PTHR31375">
    <property type="match status" value="1"/>
</dbReference>
<proteinExistence type="inferred from homology"/>
<evidence type="ECO:0000256" key="2">
    <source>
        <dbReference type="ARBA" id="ARBA00008834"/>
    </source>
</evidence>